<dbReference type="InterPro" id="IPR036388">
    <property type="entry name" value="WH-like_DNA-bd_sf"/>
</dbReference>
<dbReference type="EMBL" id="ACGO02000003">
    <property type="protein sequence ID" value="EFJ69008.1"/>
    <property type="molecule type" value="Genomic_DNA"/>
</dbReference>
<proteinExistence type="inferred from homology"/>
<evidence type="ECO:0000256" key="1">
    <source>
        <dbReference type="ARBA" id="ARBA00011046"/>
    </source>
</evidence>
<dbReference type="InterPro" id="IPR014071">
    <property type="entry name" value="Cu_transp_CopY/TcrY"/>
</dbReference>
<comment type="similarity">
    <text evidence="1">Belongs to the BlaI transcriptional regulatory family.</text>
</comment>
<gene>
    <name evidence="5" type="ORF">HMPREF0514_11639</name>
</gene>
<dbReference type="SUPFAM" id="SSF46785">
    <property type="entry name" value="Winged helix' DNA-binding domain"/>
    <property type="match status" value="1"/>
</dbReference>
<dbReference type="Gene3D" id="1.10.10.10">
    <property type="entry name" value="Winged helix-like DNA-binding domain superfamily/Winged helix DNA-binding domain"/>
    <property type="match status" value="1"/>
</dbReference>
<name>A0AA87A204_9LACO</name>
<dbReference type="GO" id="GO:0045892">
    <property type="term" value="P:negative regulation of DNA-templated transcription"/>
    <property type="evidence" value="ECO:0007669"/>
    <property type="project" value="InterPro"/>
</dbReference>
<organism evidence="5 6">
    <name type="scientific">Lactobacillus paragasseri JV-V03</name>
    <dbReference type="NCBI Taxonomy" id="525326"/>
    <lineage>
        <taxon>Bacteria</taxon>
        <taxon>Bacillati</taxon>
        <taxon>Bacillota</taxon>
        <taxon>Bacilli</taxon>
        <taxon>Lactobacillales</taxon>
        <taxon>Lactobacillaceae</taxon>
        <taxon>Lactobacillus</taxon>
    </lineage>
</organism>
<dbReference type="InterPro" id="IPR036390">
    <property type="entry name" value="WH_DNA-bd_sf"/>
</dbReference>
<sequence>MITNVNEREYKKMSEKNLSPISDSEWEVMRIVWTLGETHTNQILKELQAKKDWSDSTIKTLIRRLVQKGWLTAKHEGRRYIYTATVNQIEMMYIETKNLLNRMCDMHKGEVILKLLKDSPVSKGDLMKMQEEISQKEKTAPDKVPCNCLKAGSTIC</sequence>
<dbReference type="GO" id="GO:0003677">
    <property type="term" value="F:DNA binding"/>
    <property type="evidence" value="ECO:0007669"/>
    <property type="project" value="UniProtKB-KW"/>
</dbReference>
<evidence type="ECO:0000256" key="3">
    <source>
        <dbReference type="ARBA" id="ARBA00023125"/>
    </source>
</evidence>
<dbReference type="PIRSF" id="PIRSF019455">
    <property type="entry name" value="CopR_AtkY"/>
    <property type="match status" value="1"/>
</dbReference>
<evidence type="ECO:0000313" key="5">
    <source>
        <dbReference type="EMBL" id="EFJ69008.1"/>
    </source>
</evidence>
<reference evidence="5 6" key="1">
    <citation type="submission" date="2010-06" db="EMBL/GenBank/DDBJ databases">
        <authorList>
            <person name="Muzny D."/>
            <person name="Qin X."/>
            <person name="Buhay C."/>
            <person name="Dugan-Rocha S."/>
            <person name="Ding Y."/>
            <person name="Chen G."/>
            <person name="Hawes A."/>
            <person name="Holder M."/>
            <person name="Jhangiani S."/>
            <person name="Johnson A."/>
            <person name="Khan Z."/>
            <person name="Li Z."/>
            <person name="Liu W."/>
            <person name="Liu X."/>
            <person name="Perez L."/>
            <person name="Shen H."/>
            <person name="Wang Q."/>
            <person name="Watt J."/>
            <person name="Xi L."/>
            <person name="Xin Y."/>
            <person name="Zhou J."/>
            <person name="Deng J."/>
            <person name="Jiang H."/>
            <person name="Liu Y."/>
            <person name="Qu J."/>
            <person name="Song X.-Z."/>
            <person name="Zhang L."/>
            <person name="Villasana D."/>
            <person name="Johnson A."/>
            <person name="Liu J."/>
            <person name="Liyanage D."/>
            <person name="Lorensuhewa L."/>
            <person name="Robinson T."/>
            <person name="Song A."/>
            <person name="Song B.-B."/>
            <person name="Dinh H."/>
            <person name="Thornton R."/>
            <person name="Coyle M."/>
            <person name="Francisco L."/>
            <person name="Jackson L."/>
            <person name="Javaid M."/>
            <person name="Korchina V."/>
            <person name="Kovar C."/>
            <person name="Mata R."/>
            <person name="Mathew T."/>
            <person name="Ngo R."/>
            <person name="Nguyen L."/>
            <person name="Nguyen N."/>
            <person name="Okwuonu G."/>
            <person name="Ongeri F."/>
            <person name="Pham C."/>
            <person name="Simmons D."/>
            <person name="Wilczek-Boney K."/>
            <person name="Hale W."/>
            <person name="Jakkamsetti A."/>
            <person name="Pham P."/>
            <person name="Ruth R."/>
            <person name="San Lucas F."/>
            <person name="Warren J."/>
            <person name="Zhang J."/>
            <person name="Zhao Z."/>
            <person name="Zhou C."/>
            <person name="Zhu D."/>
            <person name="Lee S."/>
            <person name="Bess C."/>
            <person name="Blankenburg K."/>
            <person name="Forbes L."/>
            <person name="Fu Q."/>
            <person name="Gubbala S."/>
            <person name="Hirani K."/>
            <person name="Jayaseelan J.C."/>
            <person name="Lara F."/>
            <person name="Munidasa M."/>
            <person name="Palculict T."/>
            <person name="Patil S."/>
            <person name="Pu L.-L."/>
            <person name="Saada N."/>
            <person name="Tang L."/>
            <person name="Weissenberger G."/>
            <person name="Zhu Y."/>
            <person name="Hemphill L."/>
            <person name="Shang Y."/>
            <person name="Youmans B."/>
            <person name="Ayvaz T."/>
            <person name="Ross M."/>
            <person name="Santibanez J."/>
            <person name="Aqrawi P."/>
            <person name="Gross S."/>
            <person name="Joshi V."/>
            <person name="Fowler G."/>
            <person name="Nazareth L."/>
            <person name="Reid J."/>
            <person name="Worley K."/>
            <person name="Petrosino J."/>
            <person name="Highlander S."/>
            <person name="Gibbs R."/>
        </authorList>
    </citation>
    <scope>NUCLEOTIDE SEQUENCE [LARGE SCALE GENOMIC DNA]</scope>
    <source>
        <strain evidence="5 6">JV-V03</strain>
    </source>
</reference>
<evidence type="ECO:0000313" key="6">
    <source>
        <dbReference type="Proteomes" id="UP000003672"/>
    </source>
</evidence>
<dbReference type="NCBIfam" id="TIGR02698">
    <property type="entry name" value="CopY_TcrY"/>
    <property type="match status" value="1"/>
</dbReference>
<dbReference type="InterPro" id="IPR005650">
    <property type="entry name" value="BlaI_family"/>
</dbReference>
<evidence type="ECO:0000256" key="2">
    <source>
        <dbReference type="ARBA" id="ARBA00023015"/>
    </source>
</evidence>
<protein>
    <submittedName>
        <fullName evidence="5">Copper transport repressor, CopY/TcrY family</fullName>
    </submittedName>
</protein>
<evidence type="ECO:0000256" key="4">
    <source>
        <dbReference type="ARBA" id="ARBA00023163"/>
    </source>
</evidence>
<keyword evidence="3" id="KW-0238">DNA-binding</keyword>
<dbReference type="AlphaFoldDB" id="A0AA87A204"/>
<dbReference type="Proteomes" id="UP000003672">
    <property type="component" value="Unassembled WGS sequence"/>
</dbReference>
<dbReference type="Pfam" id="PF03965">
    <property type="entry name" value="Penicillinase_R"/>
    <property type="match status" value="1"/>
</dbReference>
<keyword evidence="2" id="KW-0805">Transcription regulation</keyword>
<accession>A0AA87A204</accession>
<keyword evidence="4" id="KW-0804">Transcription</keyword>
<comment type="caution">
    <text evidence="5">The sequence shown here is derived from an EMBL/GenBank/DDBJ whole genome shotgun (WGS) entry which is preliminary data.</text>
</comment>